<evidence type="ECO:0000256" key="7">
    <source>
        <dbReference type="SAM" id="MobiDB-lite"/>
    </source>
</evidence>
<feature type="compositionally biased region" description="Polar residues" evidence="7">
    <location>
        <begin position="222"/>
        <end position="245"/>
    </location>
</feature>
<feature type="domain" description="RWP-RK" evidence="8">
    <location>
        <begin position="42"/>
        <end position="128"/>
    </location>
</feature>
<organism evidence="9">
    <name type="scientific">Hanusia phi</name>
    <dbReference type="NCBI Taxonomy" id="3032"/>
    <lineage>
        <taxon>Eukaryota</taxon>
        <taxon>Cryptophyceae</taxon>
        <taxon>Pyrenomonadales</taxon>
        <taxon>Geminigeraceae</taxon>
        <taxon>Hanusia</taxon>
    </lineage>
</organism>
<proteinExistence type="predicted"/>
<keyword evidence="5" id="KW-0804">Transcription</keyword>
<dbReference type="InterPro" id="IPR044607">
    <property type="entry name" value="RKD-like"/>
</dbReference>
<dbReference type="AlphaFoldDB" id="A0A7S0I1A4"/>
<keyword evidence="3" id="KW-0175">Coiled coil</keyword>
<feature type="compositionally biased region" description="Polar residues" evidence="7">
    <location>
        <begin position="391"/>
        <end position="401"/>
    </location>
</feature>
<dbReference type="GO" id="GO:0003677">
    <property type="term" value="F:DNA binding"/>
    <property type="evidence" value="ECO:0007669"/>
    <property type="project" value="UniProtKB-KW"/>
</dbReference>
<evidence type="ECO:0000256" key="2">
    <source>
        <dbReference type="ARBA" id="ARBA00023015"/>
    </source>
</evidence>
<feature type="compositionally biased region" description="Polar residues" evidence="7">
    <location>
        <begin position="145"/>
        <end position="156"/>
    </location>
</feature>
<dbReference type="PANTHER" id="PTHR46373">
    <property type="entry name" value="PROTEIN RKD4"/>
    <property type="match status" value="1"/>
</dbReference>
<accession>A0A7S0I1A4</accession>
<feature type="compositionally biased region" description="Low complexity" evidence="7">
    <location>
        <begin position="35"/>
        <end position="47"/>
    </location>
</feature>
<dbReference type="InterPro" id="IPR003035">
    <property type="entry name" value="RWP-RK_dom"/>
</dbReference>
<dbReference type="Pfam" id="PF02042">
    <property type="entry name" value="RWP-RK"/>
    <property type="match status" value="1"/>
</dbReference>
<comment type="function">
    <text evidence="1">Putative transcription factor.</text>
</comment>
<dbReference type="GO" id="GO:0003700">
    <property type="term" value="F:DNA-binding transcription factor activity"/>
    <property type="evidence" value="ECO:0007669"/>
    <property type="project" value="InterPro"/>
</dbReference>
<evidence type="ECO:0000256" key="4">
    <source>
        <dbReference type="ARBA" id="ARBA00023125"/>
    </source>
</evidence>
<dbReference type="EMBL" id="HBEO01034615">
    <property type="protein sequence ID" value="CAD8508012.1"/>
    <property type="molecule type" value="Transcribed_RNA"/>
</dbReference>
<gene>
    <name evidence="9" type="ORF">HPHI1048_LOCUS23438</name>
</gene>
<dbReference type="PROSITE" id="PS51519">
    <property type="entry name" value="RWP_RK"/>
    <property type="match status" value="1"/>
</dbReference>
<feature type="region of interest" description="Disordered" evidence="7">
    <location>
        <begin position="145"/>
        <end position="168"/>
    </location>
</feature>
<evidence type="ECO:0000259" key="8">
    <source>
        <dbReference type="PROSITE" id="PS51519"/>
    </source>
</evidence>
<name>A0A7S0I1A4_9CRYP</name>
<feature type="region of interest" description="Disordered" evidence="7">
    <location>
        <begin position="18"/>
        <end position="47"/>
    </location>
</feature>
<evidence type="ECO:0000313" key="9">
    <source>
        <dbReference type="EMBL" id="CAD8508012.1"/>
    </source>
</evidence>
<protein>
    <recommendedName>
        <fullName evidence="8">RWP-RK domain-containing protein</fullName>
    </recommendedName>
</protein>
<dbReference type="PANTHER" id="PTHR46373:SF2">
    <property type="entry name" value="RWP-RK DOMAIN-CONTAINING PROTEIN"/>
    <property type="match status" value="1"/>
</dbReference>
<keyword evidence="6" id="KW-0539">Nucleus</keyword>
<keyword evidence="4" id="KW-0238">DNA-binding</keyword>
<evidence type="ECO:0000256" key="6">
    <source>
        <dbReference type="ARBA" id="ARBA00023242"/>
    </source>
</evidence>
<feature type="region of interest" description="Disordered" evidence="7">
    <location>
        <begin position="193"/>
        <end position="261"/>
    </location>
</feature>
<evidence type="ECO:0000256" key="1">
    <source>
        <dbReference type="ARBA" id="ARBA00004049"/>
    </source>
</evidence>
<evidence type="ECO:0000256" key="5">
    <source>
        <dbReference type="ARBA" id="ARBA00023163"/>
    </source>
</evidence>
<keyword evidence="2" id="KW-0805">Transcription regulation</keyword>
<sequence>MKRSISLSELRESLGDESVQSSTLRRVRSHENMDGHSLVSSGASSPSLQGLVGGARMPMLSEKELRDHFNMPLNEVAKKFGMCTTALKKLCRKYGVMQWPHRKLRSLEKKIASLKAEQRYTTDGQGNLDEEIRKLEMQREYLLTGNGQLPSESGVDTWSPGGDDDGGDFDNVSETFEAYSGIHRSVEDLKLNGGFSRVGPNRQNDKGSLNNAIRGNVPNLVNGKSGSRPANSTSMPKSSSGNSLNRLGAGGNNEESSKQLHDRIKTLEDENASLRALSQALMSERQELLNKLESSSSEMENLRNLCSNLQAQIMIQNGGRPVKVENEQNGGHFMQHANMGHDNVFMESRRRPGENEIDGVNWTQGAMSPNLFAHGMSPHLNAAGNVRPSDSPATKTWQMQAQRPVPPMPSNHLPQQNLWQAAANHDTNELHSLSWMAPDFDLDQLL</sequence>
<evidence type="ECO:0000256" key="3">
    <source>
        <dbReference type="ARBA" id="ARBA00023054"/>
    </source>
</evidence>
<feature type="region of interest" description="Disordered" evidence="7">
    <location>
        <begin position="383"/>
        <end position="414"/>
    </location>
</feature>
<reference evidence="9" key="1">
    <citation type="submission" date="2021-01" db="EMBL/GenBank/DDBJ databases">
        <authorList>
            <person name="Corre E."/>
            <person name="Pelletier E."/>
            <person name="Niang G."/>
            <person name="Scheremetjew M."/>
            <person name="Finn R."/>
            <person name="Kale V."/>
            <person name="Holt S."/>
            <person name="Cochrane G."/>
            <person name="Meng A."/>
            <person name="Brown T."/>
            <person name="Cohen L."/>
        </authorList>
    </citation>
    <scope>NUCLEOTIDE SEQUENCE</scope>
    <source>
        <strain evidence="9">CCMP325</strain>
    </source>
</reference>